<proteinExistence type="predicted"/>
<dbReference type="Gene3D" id="3.40.50.1000">
    <property type="entry name" value="HAD superfamily/HAD-like"/>
    <property type="match status" value="1"/>
</dbReference>
<dbReference type="InterPro" id="IPR036412">
    <property type="entry name" value="HAD-like_sf"/>
</dbReference>
<dbReference type="PANTHER" id="PTHR18901">
    <property type="entry name" value="2-DEOXYGLUCOSE-6-PHOSPHATE PHOSPHATASE 2"/>
    <property type="match status" value="1"/>
</dbReference>
<name>A0ABS9MFK6_9FIRM</name>
<dbReference type="RefSeq" id="WP_191441847.1">
    <property type="nucleotide sequence ID" value="NZ_JAKNHQ010000001.1"/>
</dbReference>
<dbReference type="SFLD" id="SFLDG01129">
    <property type="entry name" value="C1.5:_HAD__Beta-PGM__Phosphata"/>
    <property type="match status" value="1"/>
</dbReference>
<dbReference type="InterPro" id="IPR041492">
    <property type="entry name" value="HAD_2"/>
</dbReference>
<dbReference type="EMBL" id="JAKNHQ010000001">
    <property type="protein sequence ID" value="MCG4609366.1"/>
    <property type="molecule type" value="Genomic_DNA"/>
</dbReference>
<dbReference type="PRINTS" id="PR00413">
    <property type="entry name" value="HADHALOGNASE"/>
</dbReference>
<dbReference type="InterPro" id="IPR023214">
    <property type="entry name" value="HAD_sf"/>
</dbReference>
<dbReference type="InterPro" id="IPR023198">
    <property type="entry name" value="PGP-like_dom2"/>
</dbReference>
<evidence type="ECO:0000313" key="1">
    <source>
        <dbReference type="EMBL" id="MCG4609366.1"/>
    </source>
</evidence>
<dbReference type="InterPro" id="IPR006439">
    <property type="entry name" value="HAD-SF_hydro_IA"/>
</dbReference>
<dbReference type="PANTHER" id="PTHR18901:SF38">
    <property type="entry name" value="PSEUDOURIDINE-5'-PHOSPHATASE"/>
    <property type="match status" value="1"/>
</dbReference>
<organism evidence="1 2">
    <name type="scientific">Anaeromassilibacillus senegalensis</name>
    <dbReference type="NCBI Taxonomy" id="1673717"/>
    <lineage>
        <taxon>Bacteria</taxon>
        <taxon>Bacillati</taxon>
        <taxon>Bacillota</taxon>
        <taxon>Clostridia</taxon>
        <taxon>Eubacteriales</taxon>
        <taxon>Acutalibacteraceae</taxon>
        <taxon>Anaeromassilibacillus</taxon>
    </lineage>
</organism>
<protein>
    <submittedName>
        <fullName evidence="1">HAD family phosphatase</fullName>
    </submittedName>
</protein>
<gene>
    <name evidence="1" type="ORF">L0P57_00190</name>
</gene>
<comment type="caution">
    <text evidence="1">The sequence shown here is derived from an EMBL/GenBank/DDBJ whole genome shotgun (WGS) entry which is preliminary data.</text>
</comment>
<accession>A0ABS9MFK6</accession>
<evidence type="ECO:0000313" key="2">
    <source>
        <dbReference type="Proteomes" id="UP001298681"/>
    </source>
</evidence>
<dbReference type="SFLD" id="SFLDS00003">
    <property type="entry name" value="Haloacid_Dehalogenase"/>
    <property type="match status" value="1"/>
</dbReference>
<sequence>MERITAVIFDMDGLMFDTEQLYERTWGQAVSEQGKVFTREIHSLIMGRSKADSAQVLLDVYGPDFPVQKVIDRQTPLFFEALQTEQIPAKKGLFPLLDALEQRGLKKAVASSSQPKKIDFLLKQHGLEHRFDCVVSGHQVHASKPNPEIFLLTAEQLGEPPANVLVLEDSNAGIRAAHNGGFRSILIPDLCKLEPDVLQLCLRKVDSLDDVISIIDAINGR</sequence>
<reference evidence="1 2" key="1">
    <citation type="submission" date="2022-01" db="EMBL/GenBank/DDBJ databases">
        <title>Collection of gut derived symbiotic bacterial strains cultured from healthy donors.</title>
        <authorList>
            <person name="Lin H."/>
            <person name="Kohout C."/>
            <person name="Waligurski E."/>
            <person name="Pamer E.G."/>
        </authorList>
    </citation>
    <scope>NUCLEOTIDE SEQUENCE [LARGE SCALE GENOMIC DNA]</scope>
    <source>
        <strain evidence="1 2">DFI.7.58</strain>
    </source>
</reference>
<dbReference type="CDD" id="cd07505">
    <property type="entry name" value="HAD_BPGM-like"/>
    <property type="match status" value="1"/>
</dbReference>
<dbReference type="SUPFAM" id="SSF56784">
    <property type="entry name" value="HAD-like"/>
    <property type="match status" value="1"/>
</dbReference>
<keyword evidence="2" id="KW-1185">Reference proteome</keyword>
<dbReference type="NCBIfam" id="TIGR01509">
    <property type="entry name" value="HAD-SF-IA-v3"/>
    <property type="match status" value="1"/>
</dbReference>
<dbReference type="Gene3D" id="1.10.150.240">
    <property type="entry name" value="Putative phosphatase, domain 2"/>
    <property type="match status" value="1"/>
</dbReference>
<dbReference type="Pfam" id="PF13419">
    <property type="entry name" value="HAD_2"/>
    <property type="match status" value="1"/>
</dbReference>
<dbReference type="Proteomes" id="UP001298681">
    <property type="component" value="Unassembled WGS sequence"/>
</dbReference>
<dbReference type="SFLD" id="SFLDG01135">
    <property type="entry name" value="C1.5.6:_HAD__Beta-PGM__Phospha"/>
    <property type="match status" value="1"/>
</dbReference>